<comment type="function">
    <text evidence="10">Peptidyl-alpha-hydroxylglycine alpha-amidating lyase that catalyzes an essential reaction in C-terminal alpha-amidation of peptides. Mediates the dismutation of the unstable peptidyl(2-hydroxyglycine) intermediate to glyoxylate and the corresponding desglycine peptide amide. C-terminal amidation of peptides such as neuropeptides is essential for full biological activity.</text>
</comment>
<evidence type="ECO:0000256" key="2">
    <source>
        <dbReference type="ARBA" id="ARBA00022723"/>
    </source>
</evidence>
<evidence type="ECO:0000256" key="5">
    <source>
        <dbReference type="ARBA" id="ARBA00022833"/>
    </source>
</evidence>
<evidence type="ECO:0000256" key="13">
    <source>
        <dbReference type="PIRSR" id="PIRSR600720-2"/>
    </source>
</evidence>
<dbReference type="EMBL" id="JAVRBK010000002">
    <property type="protein sequence ID" value="KAK5647451.1"/>
    <property type="molecule type" value="Genomic_DNA"/>
</dbReference>
<comment type="similarity">
    <text evidence="11">Belongs to the peptidyl-alpha-hydroxyglycine alpha-amidating lyase family.</text>
</comment>
<dbReference type="PANTHER" id="PTHR10680">
    <property type="entry name" value="PEPTIDYL-GLYCINE ALPHA-AMIDATING MONOOXYGENASE"/>
    <property type="match status" value="1"/>
</dbReference>
<feature type="signal peptide" evidence="16">
    <location>
        <begin position="1"/>
        <end position="20"/>
    </location>
</feature>
<dbReference type="GO" id="GO:0006518">
    <property type="term" value="P:peptide metabolic process"/>
    <property type="evidence" value="ECO:0007669"/>
    <property type="project" value="InterPro"/>
</dbReference>
<evidence type="ECO:0000256" key="10">
    <source>
        <dbReference type="ARBA" id="ARBA00057118"/>
    </source>
</evidence>
<feature type="binding site" evidence="13">
    <location>
        <position position="167"/>
    </location>
    <ligand>
        <name>Ca(2+)</name>
        <dbReference type="ChEBI" id="CHEBI:29108"/>
        <note>structural</note>
    </ligand>
</feature>
<comment type="cofactor">
    <cofactor evidence="13">
        <name>Zn(2+)</name>
        <dbReference type="ChEBI" id="CHEBI:29105"/>
    </cofactor>
    <text evidence="13">Binds one Zn(2+) ion per subunit.</text>
</comment>
<evidence type="ECO:0000256" key="12">
    <source>
        <dbReference type="PIRSR" id="PIRSR600720-1"/>
    </source>
</evidence>
<dbReference type="EC" id="4.3.2.5" evidence="1"/>
<evidence type="ECO:0000313" key="17">
    <source>
        <dbReference type="EMBL" id="KAK5647451.1"/>
    </source>
</evidence>
<feature type="binding site" evidence="12">
    <location>
        <position position="279"/>
    </location>
    <ligand>
        <name>a protein</name>
        <dbReference type="ChEBI" id="CHEBI:16541"/>
    </ligand>
    <ligandPart>
        <name>C-terminal Xaa-(2S)-2-hydroxyglycine residue</name>
        <dbReference type="ChEBI" id="CHEBI:142768"/>
    </ligandPart>
</feature>
<dbReference type="GO" id="GO:0016020">
    <property type="term" value="C:membrane"/>
    <property type="evidence" value="ECO:0007669"/>
    <property type="project" value="InterPro"/>
</dbReference>
<keyword evidence="5 13" id="KW-0862">Zinc</keyword>
<dbReference type="Pfam" id="PF01436">
    <property type="entry name" value="NHL"/>
    <property type="match status" value="1"/>
</dbReference>
<feature type="disulfide bond" evidence="14">
    <location>
        <begin position="213"/>
        <end position="233"/>
    </location>
</feature>
<feature type="disulfide bond" evidence="14">
    <location>
        <begin position="275"/>
        <end position="286"/>
    </location>
</feature>
<protein>
    <recommendedName>
        <fullName evidence="1">peptidylamidoglycolate lyase</fullName>
        <ecNumber evidence="1">4.3.2.5</ecNumber>
    </recommendedName>
</protein>
<evidence type="ECO:0000256" key="16">
    <source>
        <dbReference type="SAM" id="SignalP"/>
    </source>
</evidence>
<keyword evidence="13" id="KW-0106">Calcium</keyword>
<feature type="repeat" description="NHL" evidence="15">
    <location>
        <begin position="204"/>
        <end position="243"/>
    </location>
</feature>
<evidence type="ECO:0000256" key="15">
    <source>
        <dbReference type="PROSITE-ProRule" id="PRU00504"/>
    </source>
</evidence>
<feature type="repeat" description="NHL" evidence="15">
    <location>
        <begin position="150"/>
        <end position="191"/>
    </location>
</feature>
<dbReference type="InterPro" id="IPR011042">
    <property type="entry name" value="6-blade_b-propeller_TolB-like"/>
</dbReference>
<dbReference type="PANTHER" id="PTHR10680:SF37">
    <property type="entry name" value="PEPTIDYL-ALPHA-HYDROXYGLYCINE ALPHA-AMIDATING LYASE 2"/>
    <property type="match status" value="1"/>
</dbReference>
<dbReference type="AlphaFoldDB" id="A0AAN7ZSX9"/>
<comment type="catalytic activity">
    <reaction evidence="9">
        <text>a [peptide]-C-terminal (2S)-2-hydroxyglycine = a [peptide]-C-terminal amide + glyoxylate</text>
        <dbReference type="Rhea" id="RHEA:20924"/>
        <dbReference type="Rhea" id="RHEA-COMP:13485"/>
        <dbReference type="Rhea" id="RHEA-COMP:15321"/>
        <dbReference type="ChEBI" id="CHEBI:36655"/>
        <dbReference type="ChEBI" id="CHEBI:137001"/>
        <dbReference type="ChEBI" id="CHEBI:142768"/>
        <dbReference type="EC" id="4.3.2.5"/>
    </reaction>
    <physiologicalReaction direction="left-to-right" evidence="9">
        <dbReference type="Rhea" id="RHEA:20925"/>
    </physiologicalReaction>
</comment>
<keyword evidence="7" id="KW-0325">Glycoprotein</keyword>
<dbReference type="Gene3D" id="2.120.10.30">
    <property type="entry name" value="TolB, C-terminal domain"/>
    <property type="match status" value="1"/>
</dbReference>
<keyword evidence="6 14" id="KW-1015">Disulfide bond</keyword>
<feature type="binding site" evidence="13">
    <location>
        <position position="263"/>
    </location>
    <ligand>
        <name>Zn(2+)</name>
        <dbReference type="ChEBI" id="CHEBI:29105"/>
        <note>catalytic</note>
    </ligand>
</feature>
<feature type="binding site" evidence="12">
    <location>
        <position position="232"/>
    </location>
    <ligand>
        <name>a protein</name>
        <dbReference type="ChEBI" id="CHEBI:16541"/>
    </ligand>
    <ligandPart>
        <name>C-terminal Xaa-(2S)-2-hydroxyglycine residue</name>
        <dbReference type="ChEBI" id="CHEBI:142768"/>
    </ligandPart>
</feature>
<dbReference type="PROSITE" id="PS51125">
    <property type="entry name" value="NHL"/>
    <property type="match status" value="2"/>
</dbReference>
<keyword evidence="4" id="KW-0677">Repeat</keyword>
<gene>
    <name evidence="17" type="ORF">RI129_002343</name>
</gene>
<dbReference type="FunFam" id="2.120.10.30:FF:000054">
    <property type="entry name" value="Peptidyl-alpha-hydroxyglycine alpha-amidating lyase 1"/>
    <property type="match status" value="1"/>
</dbReference>
<evidence type="ECO:0000256" key="4">
    <source>
        <dbReference type="ARBA" id="ARBA00022737"/>
    </source>
</evidence>
<comment type="caution">
    <text evidence="17">The sequence shown here is derived from an EMBL/GenBank/DDBJ whole genome shotgun (WGS) entry which is preliminary data.</text>
</comment>
<dbReference type="SUPFAM" id="SSF101898">
    <property type="entry name" value="NHL repeat"/>
    <property type="match status" value="1"/>
</dbReference>
<dbReference type="CDD" id="cd14958">
    <property type="entry name" value="NHL_PAL_like"/>
    <property type="match status" value="1"/>
</dbReference>
<accession>A0AAN7ZSX9</accession>
<keyword evidence="18" id="KW-1185">Reference proteome</keyword>
<organism evidence="17 18">
    <name type="scientific">Pyrocoelia pectoralis</name>
    <dbReference type="NCBI Taxonomy" id="417401"/>
    <lineage>
        <taxon>Eukaryota</taxon>
        <taxon>Metazoa</taxon>
        <taxon>Ecdysozoa</taxon>
        <taxon>Arthropoda</taxon>
        <taxon>Hexapoda</taxon>
        <taxon>Insecta</taxon>
        <taxon>Pterygota</taxon>
        <taxon>Neoptera</taxon>
        <taxon>Endopterygota</taxon>
        <taxon>Coleoptera</taxon>
        <taxon>Polyphaga</taxon>
        <taxon>Elateriformia</taxon>
        <taxon>Elateroidea</taxon>
        <taxon>Lampyridae</taxon>
        <taxon>Lampyrinae</taxon>
        <taxon>Pyrocoelia</taxon>
    </lineage>
</organism>
<proteinExistence type="inferred from homology"/>
<feature type="binding site" evidence="13">
    <location>
        <position position="364"/>
    </location>
    <ligand>
        <name>Zn(2+)</name>
        <dbReference type="ChEBI" id="CHEBI:29105"/>
        <note>catalytic</note>
    </ligand>
</feature>
<feature type="binding site" evidence="13">
    <location>
        <position position="165"/>
    </location>
    <ligand>
        <name>Zn(2+)</name>
        <dbReference type="ChEBI" id="CHEBI:29105"/>
        <note>catalytic</note>
    </ligand>
</feature>
<sequence>MATKLVAVLLPLLCFDGVLSAVAFNSVPTNINSDFYNDFRQLLKLSASLHSKVRPIFITLLKNYIVDSQQPAPSSSAELTPQEVENWPEIDLNLGQVSGVSVNIHQQPVIFHRADRVWDASTFDYNNNYKHRKLGPISSHTVLTLDPQTGRILKEWGKNLFYMPHGLTIDRHNNMWITDVARHQAFKFRADMNEPELIFGENFEPGDDNDHLCKPTSVAVASTGEIFIADGYCNSRILKFTALGHHMRTIPSGNECLSLSVPHHTALIESLDRICVADRENKRVVCPSAELRDNKRSSTQPLTIQTPDMGRVFGIAAVGEIIYAVNGPSFTFDMQLPVQGFIISAENETVIGDWGPFEKFQNPHAIAACPNTSSLYIVEIGPNKVWKFKLVHGKQ</sequence>
<dbReference type="InterPro" id="IPR000720">
    <property type="entry name" value="PHM/PAL"/>
</dbReference>
<evidence type="ECO:0000256" key="1">
    <source>
        <dbReference type="ARBA" id="ARBA00012343"/>
    </source>
</evidence>
<feature type="chain" id="PRO_5042921725" description="peptidylamidoglycolate lyase" evidence="16">
    <location>
        <begin position="21"/>
        <end position="395"/>
    </location>
</feature>
<dbReference type="GO" id="GO:0004598">
    <property type="term" value="F:peptidylamidoglycolate lyase activity"/>
    <property type="evidence" value="ECO:0007669"/>
    <property type="project" value="UniProtKB-EC"/>
</dbReference>
<evidence type="ECO:0000256" key="9">
    <source>
        <dbReference type="ARBA" id="ARBA00050393"/>
    </source>
</evidence>
<evidence type="ECO:0000256" key="11">
    <source>
        <dbReference type="ARBA" id="ARBA00061296"/>
    </source>
</evidence>
<feature type="binding site" evidence="12">
    <location>
        <position position="113"/>
    </location>
    <ligand>
        <name>a protein</name>
        <dbReference type="ChEBI" id="CHEBI:16541"/>
    </ligand>
    <ligandPart>
        <name>C-terminal Xaa-(2S)-2-hydroxyglycine residue</name>
        <dbReference type="ChEBI" id="CHEBI:142768"/>
    </ligandPart>
</feature>
<keyword evidence="2 13" id="KW-0479">Metal-binding</keyword>
<dbReference type="PRINTS" id="PR00790">
    <property type="entry name" value="PAMONOXGNASE"/>
</dbReference>
<evidence type="ECO:0000256" key="3">
    <source>
        <dbReference type="ARBA" id="ARBA00022729"/>
    </source>
</evidence>
<feature type="binding site" evidence="13">
    <location>
        <position position="100"/>
    </location>
    <ligand>
        <name>Ca(2+)</name>
        <dbReference type="ChEBI" id="CHEBI:29108"/>
        <note>structural</note>
    </ligand>
</feature>
<reference evidence="17 18" key="1">
    <citation type="journal article" date="2024" name="Insects">
        <title>An Improved Chromosome-Level Genome Assembly of the Firefly Pyrocoelia pectoralis.</title>
        <authorList>
            <person name="Fu X."/>
            <person name="Meyer-Rochow V.B."/>
            <person name="Ballantyne L."/>
            <person name="Zhu X."/>
        </authorList>
    </citation>
    <scope>NUCLEOTIDE SEQUENCE [LARGE SCALE GENOMIC DNA]</scope>
    <source>
        <strain evidence="17">XCY_ONT2</strain>
    </source>
</reference>
<evidence type="ECO:0000256" key="6">
    <source>
        <dbReference type="ARBA" id="ARBA00023157"/>
    </source>
</evidence>
<evidence type="ECO:0000313" key="18">
    <source>
        <dbReference type="Proteomes" id="UP001329430"/>
    </source>
</evidence>
<keyword evidence="8" id="KW-0456">Lyase</keyword>
<name>A0AAN7ZSX9_9COLE</name>
<evidence type="ECO:0000256" key="7">
    <source>
        <dbReference type="ARBA" id="ARBA00023180"/>
    </source>
</evidence>
<dbReference type="Proteomes" id="UP001329430">
    <property type="component" value="Chromosome 2"/>
</dbReference>
<dbReference type="GO" id="GO:0005576">
    <property type="term" value="C:extracellular region"/>
    <property type="evidence" value="ECO:0007669"/>
    <property type="project" value="TreeGrafter"/>
</dbReference>
<dbReference type="GO" id="GO:0046872">
    <property type="term" value="F:metal ion binding"/>
    <property type="evidence" value="ECO:0007669"/>
    <property type="project" value="UniProtKB-KW"/>
</dbReference>
<keyword evidence="3 16" id="KW-0732">Signal</keyword>
<evidence type="ECO:0000256" key="14">
    <source>
        <dbReference type="PIRSR" id="PIRSR600720-3"/>
    </source>
</evidence>
<evidence type="ECO:0000256" key="8">
    <source>
        <dbReference type="ARBA" id="ARBA00023239"/>
    </source>
</evidence>
<dbReference type="InterPro" id="IPR001258">
    <property type="entry name" value="NHL_repeat"/>
</dbReference>